<sequence length="65" mass="6707">MWWEVNRQATVGKGTQLVYAVAVASVVVASVVVASVVVASVVVASVVVASRRSDLEARGTVLPIV</sequence>
<dbReference type="EMBL" id="CP036272">
    <property type="protein sequence ID" value="QDT59216.1"/>
    <property type="molecule type" value="Genomic_DNA"/>
</dbReference>
<evidence type="ECO:0000256" key="1">
    <source>
        <dbReference type="SAM" id="Phobius"/>
    </source>
</evidence>
<keyword evidence="1" id="KW-1133">Transmembrane helix</keyword>
<gene>
    <name evidence="2" type="ORF">SV7mr_17230</name>
</gene>
<keyword evidence="3" id="KW-1185">Reference proteome</keyword>
<proteinExistence type="predicted"/>
<feature type="transmembrane region" description="Helical" evidence="1">
    <location>
        <begin position="20"/>
        <end position="48"/>
    </location>
</feature>
<dbReference type="AlphaFoldDB" id="A0A517SSW7"/>
<evidence type="ECO:0000313" key="2">
    <source>
        <dbReference type="EMBL" id="QDT59216.1"/>
    </source>
</evidence>
<reference evidence="2 3" key="1">
    <citation type="submission" date="2019-02" db="EMBL/GenBank/DDBJ databases">
        <title>Deep-cultivation of Planctomycetes and their phenomic and genomic characterization uncovers novel biology.</title>
        <authorList>
            <person name="Wiegand S."/>
            <person name="Jogler M."/>
            <person name="Boedeker C."/>
            <person name="Pinto D."/>
            <person name="Vollmers J."/>
            <person name="Rivas-Marin E."/>
            <person name="Kohn T."/>
            <person name="Peeters S.H."/>
            <person name="Heuer A."/>
            <person name="Rast P."/>
            <person name="Oberbeckmann S."/>
            <person name="Bunk B."/>
            <person name="Jeske O."/>
            <person name="Meyerdierks A."/>
            <person name="Storesund J.E."/>
            <person name="Kallscheuer N."/>
            <person name="Luecker S."/>
            <person name="Lage O.M."/>
            <person name="Pohl T."/>
            <person name="Merkel B.J."/>
            <person name="Hornburger P."/>
            <person name="Mueller R.-W."/>
            <person name="Bruemmer F."/>
            <person name="Labrenz M."/>
            <person name="Spormann A.M."/>
            <person name="Op den Camp H."/>
            <person name="Overmann J."/>
            <person name="Amann R."/>
            <person name="Jetten M.S.M."/>
            <person name="Mascher T."/>
            <person name="Medema M.H."/>
            <person name="Devos D.P."/>
            <person name="Kaster A.-K."/>
            <person name="Ovreas L."/>
            <person name="Rohde M."/>
            <person name="Galperin M.Y."/>
            <person name="Jogler C."/>
        </authorList>
    </citation>
    <scope>NUCLEOTIDE SEQUENCE [LARGE SCALE GENOMIC DNA]</scope>
    <source>
        <strain evidence="2 3">SV_7m_r</strain>
    </source>
</reference>
<dbReference type="Proteomes" id="UP000315003">
    <property type="component" value="Chromosome"/>
</dbReference>
<accession>A0A517SSW7</accession>
<organism evidence="2 3">
    <name type="scientific">Stieleria bergensis</name>
    <dbReference type="NCBI Taxonomy" id="2528025"/>
    <lineage>
        <taxon>Bacteria</taxon>
        <taxon>Pseudomonadati</taxon>
        <taxon>Planctomycetota</taxon>
        <taxon>Planctomycetia</taxon>
        <taxon>Pirellulales</taxon>
        <taxon>Pirellulaceae</taxon>
        <taxon>Stieleria</taxon>
    </lineage>
</organism>
<name>A0A517SSW7_9BACT</name>
<protein>
    <submittedName>
        <fullName evidence="2">Uncharacterized protein</fullName>
    </submittedName>
</protein>
<keyword evidence="1" id="KW-0812">Transmembrane</keyword>
<evidence type="ECO:0000313" key="3">
    <source>
        <dbReference type="Proteomes" id="UP000315003"/>
    </source>
</evidence>
<keyword evidence="1" id="KW-0472">Membrane</keyword>